<comment type="catalytic activity">
    <reaction evidence="1">
        <text>ATP + protein L-histidine = ADP + protein N-phospho-L-histidine.</text>
        <dbReference type="EC" id="2.7.13.3"/>
    </reaction>
</comment>
<dbReference type="PROSITE" id="PS50109">
    <property type="entry name" value="HIS_KIN"/>
    <property type="match status" value="1"/>
</dbReference>
<evidence type="ECO:0000259" key="19">
    <source>
        <dbReference type="PROSITE" id="PS50885"/>
    </source>
</evidence>
<sequence>MHFQILQSLIRKMALLPFSLTIAILALLLTAIYYREMNIITRSQTQNTASGIAHLASNYLYQRDYDATQKILNAYMQKNHVRSVRVLDANEQIFTHIGPRYSKKSPKANWFSNQAQVSGTTIENQYRMSYPIVSDVNGEVIGWVDIVVDQTPMRLIYFEFVLAIFCLCFAVPVISAIALQLWLKRFKPAIKEIEESLRAVGAGNYKYRIRLDSNSELKPLADDVNWMARSIEQAQVELQSNVEQSMNDLRETMETIEIQNIELDLARKKALEASRIKSEFLANTSHEIRTPLNGIIGFSQLLLKSDVNEQQTEYLRTIETSSQGLLTIINDILDFSQIESGQVHLDYAPMNLRTVLEETVQILAPEAIKKQLEVITLTAPDIPMQLVGDPLRLKQILTNLLSNAIKYSEKGNVILRVKKDESITTLKNENQKSNPLLFSVEDSGIGIDTDKNQLFEAFSKVDNKDNRRVGGTGLGLAISKGLVTAMGGNIGVHSVPGEGSTFWFSLKLDSGAKPKDNQYAALMGISIMVCSANALLREQLQQTLSLWKVHVELIDSPDNILKTAGKLTNENKPQQLLLLDVNEFESIAEEANFIDQLSYQLNLDFHCKTVLLTTPYRQRDLQLEHINKSVAYANKPAVQDRLYRTICTHLNLNKQIKEAKNTKSITVEGRPPKILAVDDNPANLMLVKEFLINLGAETHTATNGEEAIKICQTDAFDLIFMDIQMPGIDGMEATKTIRQQTPSNQPRTPIVALTAHAVNEKKSQLLLAGMDDYLSKPITEDQLIHIIQRWCNATTSNAFAKSPMTEKVMNIHTLHPKKEAQQTPQPAAAQHQTGNAVKVTSAPAEKVVDIGLCLQLSNQKSRLAHDMLAMLVDNLPKDLEKIRQYYETKTFSELEHTVHKLHGGASYTGVPKLKEAASALDKLLQNKHYDNLDSPINALTESIEELLVWSSEMDLAVLFEE</sequence>
<keyword evidence="9 21" id="KW-0418">Kinase</keyword>
<feature type="modified residue" description="Phosphohistidine" evidence="14">
    <location>
        <position position="899"/>
    </location>
</feature>
<evidence type="ECO:0000256" key="1">
    <source>
        <dbReference type="ARBA" id="ARBA00000085"/>
    </source>
</evidence>
<evidence type="ECO:0000256" key="14">
    <source>
        <dbReference type="PROSITE-ProRule" id="PRU00110"/>
    </source>
</evidence>
<dbReference type="InterPro" id="IPR003594">
    <property type="entry name" value="HATPase_dom"/>
</dbReference>
<dbReference type="PRINTS" id="PR00344">
    <property type="entry name" value="BCTRLSENSOR"/>
</dbReference>
<dbReference type="Gene3D" id="6.10.340.10">
    <property type="match status" value="1"/>
</dbReference>
<dbReference type="Pfam" id="PF02518">
    <property type="entry name" value="HATPase_c"/>
    <property type="match status" value="1"/>
</dbReference>
<evidence type="ECO:0000256" key="12">
    <source>
        <dbReference type="ARBA" id="ARBA00023012"/>
    </source>
</evidence>
<dbReference type="SUPFAM" id="SSF52172">
    <property type="entry name" value="CheY-like"/>
    <property type="match status" value="1"/>
</dbReference>
<evidence type="ECO:0000313" key="22">
    <source>
        <dbReference type="Proteomes" id="UP001156870"/>
    </source>
</evidence>
<feature type="domain" description="HPt" evidence="20">
    <location>
        <begin position="860"/>
        <end position="957"/>
    </location>
</feature>
<dbReference type="SUPFAM" id="SSF47384">
    <property type="entry name" value="Homodimeric domain of signal transducing histidine kinase"/>
    <property type="match status" value="1"/>
</dbReference>
<dbReference type="InterPro" id="IPR036641">
    <property type="entry name" value="HPT_dom_sf"/>
</dbReference>
<dbReference type="Pfam" id="PF00672">
    <property type="entry name" value="HAMP"/>
    <property type="match status" value="1"/>
</dbReference>
<dbReference type="SMART" id="SM00387">
    <property type="entry name" value="HATPase_c"/>
    <property type="match status" value="1"/>
</dbReference>
<dbReference type="SMART" id="SM00388">
    <property type="entry name" value="HisKA"/>
    <property type="match status" value="1"/>
</dbReference>
<keyword evidence="5 15" id="KW-0597">Phosphoprotein</keyword>
<dbReference type="Gene3D" id="3.40.50.2300">
    <property type="match status" value="1"/>
</dbReference>
<feature type="domain" description="HAMP" evidence="19">
    <location>
        <begin position="189"/>
        <end position="236"/>
    </location>
</feature>
<dbReference type="InterPro" id="IPR003660">
    <property type="entry name" value="HAMP_dom"/>
</dbReference>
<feature type="domain" description="Response regulatory" evidence="18">
    <location>
        <begin position="673"/>
        <end position="791"/>
    </location>
</feature>
<dbReference type="RefSeq" id="WP_232593782.1">
    <property type="nucleotide sequence ID" value="NZ_BSPD01000073.1"/>
</dbReference>
<dbReference type="CDD" id="cd16922">
    <property type="entry name" value="HATPase_EvgS-ArcB-TorS-like"/>
    <property type="match status" value="1"/>
</dbReference>
<dbReference type="PANTHER" id="PTHR45339:SF1">
    <property type="entry name" value="HYBRID SIGNAL TRANSDUCTION HISTIDINE KINASE J"/>
    <property type="match status" value="1"/>
</dbReference>
<evidence type="ECO:0000259" key="20">
    <source>
        <dbReference type="PROSITE" id="PS50894"/>
    </source>
</evidence>
<evidence type="ECO:0000256" key="7">
    <source>
        <dbReference type="ARBA" id="ARBA00022692"/>
    </source>
</evidence>
<dbReference type="FunFam" id="1.10.287.130:FF:000003">
    <property type="entry name" value="Histidine kinase"/>
    <property type="match status" value="1"/>
</dbReference>
<dbReference type="GO" id="GO:0005524">
    <property type="term" value="F:ATP binding"/>
    <property type="evidence" value="ECO:0007669"/>
    <property type="project" value="UniProtKB-KW"/>
</dbReference>
<evidence type="ECO:0000256" key="4">
    <source>
        <dbReference type="ARBA" id="ARBA00022475"/>
    </source>
</evidence>
<dbReference type="InterPro" id="IPR005467">
    <property type="entry name" value="His_kinase_dom"/>
</dbReference>
<dbReference type="EC" id="2.7.13.3" evidence="3"/>
<keyword evidence="13 16" id="KW-0472">Membrane</keyword>
<keyword evidence="8" id="KW-0547">Nucleotide-binding</keyword>
<dbReference type="SUPFAM" id="SSF47226">
    <property type="entry name" value="Histidine-containing phosphotransfer domain, HPT domain"/>
    <property type="match status" value="1"/>
</dbReference>
<keyword evidence="7 16" id="KW-0812">Transmembrane</keyword>
<evidence type="ECO:0000256" key="15">
    <source>
        <dbReference type="PROSITE-ProRule" id="PRU00169"/>
    </source>
</evidence>
<keyword evidence="11 16" id="KW-1133">Transmembrane helix</keyword>
<evidence type="ECO:0000313" key="21">
    <source>
        <dbReference type="EMBL" id="GLS27258.1"/>
    </source>
</evidence>
<dbReference type="Proteomes" id="UP001156870">
    <property type="component" value="Unassembled WGS sequence"/>
</dbReference>
<evidence type="ECO:0000256" key="3">
    <source>
        <dbReference type="ARBA" id="ARBA00012438"/>
    </source>
</evidence>
<dbReference type="GO" id="GO:0000155">
    <property type="term" value="F:phosphorelay sensor kinase activity"/>
    <property type="evidence" value="ECO:0007669"/>
    <property type="project" value="InterPro"/>
</dbReference>
<feature type="modified residue" description="4-aspartylphosphate" evidence="15">
    <location>
        <position position="722"/>
    </location>
</feature>
<evidence type="ECO:0000259" key="17">
    <source>
        <dbReference type="PROSITE" id="PS50109"/>
    </source>
</evidence>
<keyword evidence="6" id="KW-0808">Transferase</keyword>
<organism evidence="21 22">
    <name type="scientific">Marinibactrum halimedae</name>
    <dbReference type="NCBI Taxonomy" id="1444977"/>
    <lineage>
        <taxon>Bacteria</taxon>
        <taxon>Pseudomonadati</taxon>
        <taxon>Pseudomonadota</taxon>
        <taxon>Gammaproteobacteria</taxon>
        <taxon>Cellvibrionales</taxon>
        <taxon>Cellvibrionaceae</taxon>
        <taxon>Marinibactrum</taxon>
    </lineage>
</organism>
<dbReference type="CDD" id="cd06225">
    <property type="entry name" value="HAMP"/>
    <property type="match status" value="1"/>
</dbReference>
<dbReference type="InterPro" id="IPR008207">
    <property type="entry name" value="Sig_transdc_His_kin_Hpt_dom"/>
</dbReference>
<keyword evidence="12" id="KW-0902">Two-component regulatory system</keyword>
<keyword evidence="22" id="KW-1185">Reference proteome</keyword>
<evidence type="ECO:0000259" key="18">
    <source>
        <dbReference type="PROSITE" id="PS50110"/>
    </source>
</evidence>
<dbReference type="InterPro" id="IPR001789">
    <property type="entry name" value="Sig_transdc_resp-reg_receiver"/>
</dbReference>
<dbReference type="Pfam" id="PF01627">
    <property type="entry name" value="Hpt"/>
    <property type="match status" value="1"/>
</dbReference>
<dbReference type="AlphaFoldDB" id="A0AA37WN69"/>
<feature type="domain" description="Histidine kinase" evidence="17">
    <location>
        <begin position="283"/>
        <end position="510"/>
    </location>
</feature>
<dbReference type="InterPro" id="IPR003661">
    <property type="entry name" value="HisK_dim/P_dom"/>
</dbReference>
<dbReference type="Gene3D" id="3.30.565.10">
    <property type="entry name" value="Histidine kinase-like ATPase, C-terminal domain"/>
    <property type="match status" value="1"/>
</dbReference>
<reference evidence="21 22" key="1">
    <citation type="journal article" date="2014" name="Int. J. Syst. Evol. Microbiol.">
        <title>Complete genome sequence of Corynebacterium casei LMG S-19264T (=DSM 44701T), isolated from a smear-ripened cheese.</title>
        <authorList>
            <consortium name="US DOE Joint Genome Institute (JGI-PGF)"/>
            <person name="Walter F."/>
            <person name="Albersmeier A."/>
            <person name="Kalinowski J."/>
            <person name="Ruckert C."/>
        </authorList>
    </citation>
    <scope>NUCLEOTIDE SEQUENCE [LARGE SCALE GENOMIC DNA]</scope>
    <source>
        <strain evidence="21 22">NBRC 110095</strain>
    </source>
</reference>
<evidence type="ECO:0000256" key="10">
    <source>
        <dbReference type="ARBA" id="ARBA00022840"/>
    </source>
</evidence>
<dbReference type="FunFam" id="3.30.565.10:FF:000010">
    <property type="entry name" value="Sensor histidine kinase RcsC"/>
    <property type="match status" value="1"/>
</dbReference>
<evidence type="ECO:0000256" key="13">
    <source>
        <dbReference type="ARBA" id="ARBA00023136"/>
    </source>
</evidence>
<dbReference type="PROSITE" id="PS50894">
    <property type="entry name" value="HPT"/>
    <property type="match status" value="1"/>
</dbReference>
<feature type="transmembrane region" description="Helical" evidence="16">
    <location>
        <begin position="14"/>
        <end position="34"/>
    </location>
</feature>
<keyword evidence="10" id="KW-0067">ATP-binding</keyword>
<evidence type="ECO:0000256" key="9">
    <source>
        <dbReference type="ARBA" id="ARBA00022777"/>
    </source>
</evidence>
<name>A0AA37WN69_9GAMM</name>
<dbReference type="PROSITE" id="PS50885">
    <property type="entry name" value="HAMP"/>
    <property type="match status" value="1"/>
</dbReference>
<comment type="caution">
    <text evidence="21">The sequence shown here is derived from an EMBL/GenBank/DDBJ whole genome shotgun (WGS) entry which is preliminary data.</text>
</comment>
<dbReference type="Pfam" id="PF00512">
    <property type="entry name" value="HisKA"/>
    <property type="match status" value="1"/>
</dbReference>
<dbReference type="EMBL" id="BSPD01000073">
    <property type="protein sequence ID" value="GLS27258.1"/>
    <property type="molecule type" value="Genomic_DNA"/>
</dbReference>
<protein>
    <recommendedName>
        <fullName evidence="3">histidine kinase</fullName>
        <ecNumber evidence="3">2.7.13.3</ecNumber>
    </recommendedName>
</protein>
<dbReference type="PROSITE" id="PS50110">
    <property type="entry name" value="RESPONSE_REGULATORY"/>
    <property type="match status" value="1"/>
</dbReference>
<accession>A0AA37WN69</accession>
<dbReference type="SUPFAM" id="SSF55874">
    <property type="entry name" value="ATPase domain of HSP90 chaperone/DNA topoisomerase II/histidine kinase"/>
    <property type="match status" value="1"/>
</dbReference>
<gene>
    <name evidence="21" type="ORF">GCM10007877_29770</name>
</gene>
<dbReference type="InterPro" id="IPR011006">
    <property type="entry name" value="CheY-like_superfamily"/>
</dbReference>
<evidence type="ECO:0000256" key="16">
    <source>
        <dbReference type="SAM" id="Phobius"/>
    </source>
</evidence>
<evidence type="ECO:0000256" key="2">
    <source>
        <dbReference type="ARBA" id="ARBA00004651"/>
    </source>
</evidence>
<evidence type="ECO:0000256" key="6">
    <source>
        <dbReference type="ARBA" id="ARBA00022679"/>
    </source>
</evidence>
<comment type="subcellular location">
    <subcellularLocation>
        <location evidence="2">Cell membrane</location>
        <topology evidence="2">Multi-pass membrane protein</topology>
    </subcellularLocation>
</comment>
<dbReference type="CDD" id="cd17546">
    <property type="entry name" value="REC_hyHK_CKI1_RcsC-like"/>
    <property type="match status" value="1"/>
</dbReference>
<dbReference type="Pfam" id="PF00072">
    <property type="entry name" value="Response_reg"/>
    <property type="match status" value="1"/>
</dbReference>
<dbReference type="CDD" id="cd00088">
    <property type="entry name" value="HPT"/>
    <property type="match status" value="1"/>
</dbReference>
<dbReference type="InterPro" id="IPR036890">
    <property type="entry name" value="HATPase_C_sf"/>
</dbReference>
<feature type="transmembrane region" description="Helical" evidence="16">
    <location>
        <begin position="160"/>
        <end position="183"/>
    </location>
</feature>
<dbReference type="InterPro" id="IPR004358">
    <property type="entry name" value="Sig_transdc_His_kin-like_C"/>
</dbReference>
<dbReference type="SMART" id="SM00448">
    <property type="entry name" value="REC"/>
    <property type="match status" value="1"/>
</dbReference>
<dbReference type="GO" id="GO:0005886">
    <property type="term" value="C:plasma membrane"/>
    <property type="evidence" value="ECO:0007669"/>
    <property type="project" value="UniProtKB-SubCell"/>
</dbReference>
<keyword evidence="4" id="KW-1003">Cell membrane</keyword>
<evidence type="ECO:0000256" key="11">
    <source>
        <dbReference type="ARBA" id="ARBA00022989"/>
    </source>
</evidence>
<evidence type="ECO:0000256" key="5">
    <source>
        <dbReference type="ARBA" id="ARBA00022553"/>
    </source>
</evidence>
<dbReference type="SMART" id="SM00073">
    <property type="entry name" value="HPT"/>
    <property type="match status" value="1"/>
</dbReference>
<dbReference type="CDD" id="cd00082">
    <property type="entry name" value="HisKA"/>
    <property type="match status" value="1"/>
</dbReference>
<dbReference type="InterPro" id="IPR036097">
    <property type="entry name" value="HisK_dim/P_sf"/>
</dbReference>
<evidence type="ECO:0000256" key="8">
    <source>
        <dbReference type="ARBA" id="ARBA00022741"/>
    </source>
</evidence>
<dbReference type="Gene3D" id="1.20.120.160">
    <property type="entry name" value="HPT domain"/>
    <property type="match status" value="1"/>
</dbReference>
<dbReference type="Gene3D" id="1.10.287.130">
    <property type="match status" value="1"/>
</dbReference>
<dbReference type="PANTHER" id="PTHR45339">
    <property type="entry name" value="HYBRID SIGNAL TRANSDUCTION HISTIDINE KINASE J"/>
    <property type="match status" value="1"/>
</dbReference>
<proteinExistence type="predicted"/>